<dbReference type="EMBL" id="CP136051">
    <property type="protein sequence ID" value="WOK06460.1"/>
    <property type="molecule type" value="Genomic_DNA"/>
</dbReference>
<dbReference type="RefSeq" id="WP_317489181.1">
    <property type="nucleotide sequence ID" value="NZ_CP136051.1"/>
</dbReference>
<name>A0ABZ0IR60_9BACT</name>
<evidence type="ECO:0000313" key="2">
    <source>
        <dbReference type="Proteomes" id="UP001302349"/>
    </source>
</evidence>
<gene>
    <name evidence="1" type="ORF">RT717_25630</name>
</gene>
<proteinExistence type="predicted"/>
<evidence type="ECO:0000313" key="1">
    <source>
        <dbReference type="EMBL" id="WOK06460.1"/>
    </source>
</evidence>
<dbReference type="Proteomes" id="UP001302349">
    <property type="component" value="Chromosome"/>
</dbReference>
<reference evidence="1 2" key="1">
    <citation type="journal article" date="2023" name="Microbiol. Resour. Announc.">
        <title>Complete Genome Sequence of Imperialibacter roseus strain P4T.</title>
        <authorList>
            <person name="Tizabi D.R."/>
            <person name="Bachvaroff T."/>
            <person name="Hill R.T."/>
        </authorList>
    </citation>
    <scope>NUCLEOTIDE SEQUENCE [LARGE SCALE GENOMIC DNA]</scope>
    <source>
        <strain evidence="1 2">P4T</strain>
    </source>
</reference>
<protein>
    <submittedName>
        <fullName evidence="1">Uncharacterized protein</fullName>
    </submittedName>
</protein>
<sequence length="79" mass="9086">MQTDLLFQNATHEAFNALITNKYISRNAESMSTLSIALKYDLIRLSSLGVVVFLEDRIQLAEGMESWVQLYWGEVSKTW</sequence>
<keyword evidence="2" id="KW-1185">Reference proteome</keyword>
<accession>A0ABZ0IR60</accession>
<organism evidence="1 2">
    <name type="scientific">Imperialibacter roseus</name>
    <dbReference type="NCBI Taxonomy" id="1324217"/>
    <lineage>
        <taxon>Bacteria</taxon>
        <taxon>Pseudomonadati</taxon>
        <taxon>Bacteroidota</taxon>
        <taxon>Cytophagia</taxon>
        <taxon>Cytophagales</taxon>
        <taxon>Flammeovirgaceae</taxon>
        <taxon>Imperialibacter</taxon>
    </lineage>
</organism>